<evidence type="ECO:0000313" key="2">
    <source>
        <dbReference type="EMBL" id="KAK7540737.1"/>
    </source>
</evidence>
<proteinExistence type="predicted"/>
<reference evidence="2 3" key="1">
    <citation type="submission" date="2024-04" db="EMBL/GenBank/DDBJ databases">
        <title>Phyllosticta paracitricarpa is synonymous to the EU quarantine fungus P. citricarpa based on phylogenomic analyses.</title>
        <authorList>
            <consortium name="Lawrence Berkeley National Laboratory"/>
            <person name="Van ingen-buijs V.A."/>
            <person name="Van westerhoven A.C."/>
            <person name="Haridas S."/>
            <person name="Skiadas P."/>
            <person name="Martin F."/>
            <person name="Groenewald J.Z."/>
            <person name="Crous P.W."/>
            <person name="Seidl M.F."/>
        </authorList>
    </citation>
    <scope>NUCLEOTIDE SEQUENCE [LARGE SCALE GENOMIC DNA]</scope>
    <source>
        <strain evidence="2 3">CPC 17464</strain>
    </source>
</reference>
<feature type="compositionally biased region" description="Low complexity" evidence="1">
    <location>
        <begin position="274"/>
        <end position="335"/>
    </location>
</feature>
<feature type="compositionally biased region" description="Polar residues" evidence="1">
    <location>
        <begin position="235"/>
        <end position="244"/>
    </location>
</feature>
<feature type="compositionally biased region" description="Basic and acidic residues" evidence="1">
    <location>
        <begin position="388"/>
        <end position="397"/>
    </location>
</feature>
<name>A0ABR1M1K0_9PEZI</name>
<dbReference type="RefSeq" id="XP_066657668.1">
    <property type="nucleotide sequence ID" value="XM_066803561.1"/>
</dbReference>
<comment type="caution">
    <text evidence="2">The sequence shown here is derived from an EMBL/GenBank/DDBJ whole genome shotgun (WGS) entry which is preliminary data.</text>
</comment>
<dbReference type="Proteomes" id="UP001360953">
    <property type="component" value="Unassembled WGS sequence"/>
</dbReference>
<accession>A0ABR1M1K0</accession>
<feature type="compositionally biased region" description="Polar residues" evidence="1">
    <location>
        <begin position="368"/>
        <end position="386"/>
    </location>
</feature>
<gene>
    <name evidence="2" type="ORF">J3D65DRAFT_674946</name>
</gene>
<protein>
    <submittedName>
        <fullName evidence="2">Uncharacterized protein</fullName>
    </submittedName>
</protein>
<feature type="region of interest" description="Disordered" evidence="1">
    <location>
        <begin position="106"/>
        <end position="338"/>
    </location>
</feature>
<dbReference type="EMBL" id="JBBPEH010000003">
    <property type="protein sequence ID" value="KAK7540737.1"/>
    <property type="molecule type" value="Genomic_DNA"/>
</dbReference>
<organism evidence="2 3">
    <name type="scientific">Phyllosticta citribraziliensis</name>
    <dbReference type="NCBI Taxonomy" id="989973"/>
    <lineage>
        <taxon>Eukaryota</taxon>
        <taxon>Fungi</taxon>
        <taxon>Dikarya</taxon>
        <taxon>Ascomycota</taxon>
        <taxon>Pezizomycotina</taxon>
        <taxon>Dothideomycetes</taxon>
        <taxon>Dothideomycetes incertae sedis</taxon>
        <taxon>Botryosphaeriales</taxon>
        <taxon>Phyllostictaceae</taxon>
        <taxon>Phyllosticta</taxon>
    </lineage>
</organism>
<evidence type="ECO:0000256" key="1">
    <source>
        <dbReference type="SAM" id="MobiDB-lite"/>
    </source>
</evidence>
<feature type="compositionally biased region" description="Low complexity" evidence="1">
    <location>
        <begin position="127"/>
        <end position="173"/>
    </location>
</feature>
<evidence type="ECO:0000313" key="3">
    <source>
        <dbReference type="Proteomes" id="UP001360953"/>
    </source>
</evidence>
<keyword evidence="3" id="KW-1185">Reference proteome</keyword>
<sequence>MSSTNNDSKRPAHELRALLRNADDITRSAATITTECRRFMAHLQKVLAGPDAQVLRQEMGEALARLLGAFDGYAAAVAKHSVAFAVAVDDAAGWVEAVKASCAAAVGGSDGSGDICGSREGEDARLSPQSSSSSASGRTVVRTTRPMRTFSVDSSNAFGSSSSSFSPAKSPGSRAPVPPIHTTPPFRSPLAVQPASPPFPSRTVTPDPHPQPPLQAPLFSADDSVSALREAFSQAGVSDTQTRRSPPLSLSPSPPKSAFTFRAPSPPAAVSQCGSATISRSSSTTARTPSPAGATYSLSSSSSASTSRTCSPFSPSSPSPSSTTSASPSSSTTPSLHTAERAYTVVARGVNVHGNRWERRAYGPGSPDCTSFHYSNADGSNYSSLPDGSERFEMSQL</sequence>
<feature type="region of interest" description="Disordered" evidence="1">
    <location>
        <begin position="358"/>
        <end position="397"/>
    </location>
</feature>
<dbReference type="GeneID" id="92036467"/>